<evidence type="ECO:0000256" key="1">
    <source>
        <dbReference type="SAM" id="SignalP"/>
    </source>
</evidence>
<feature type="chain" id="PRO_5042890362" description="Secreted protein" evidence="1">
    <location>
        <begin position="23"/>
        <end position="89"/>
    </location>
</feature>
<dbReference type="AlphaFoldDB" id="A0AAN6U0E2"/>
<dbReference type="GeneID" id="87826727"/>
<name>A0AAN6U0E2_9PEZI</name>
<accession>A0AAN6U0E2</accession>
<dbReference type="EMBL" id="MU853227">
    <property type="protein sequence ID" value="KAK4124097.1"/>
    <property type="molecule type" value="Genomic_DNA"/>
</dbReference>
<reference evidence="2" key="2">
    <citation type="submission" date="2023-05" db="EMBL/GenBank/DDBJ databases">
        <authorList>
            <consortium name="Lawrence Berkeley National Laboratory"/>
            <person name="Steindorff A."/>
            <person name="Hensen N."/>
            <person name="Bonometti L."/>
            <person name="Westerberg I."/>
            <person name="Brannstrom I.O."/>
            <person name="Guillou S."/>
            <person name="Cros-Aarteil S."/>
            <person name="Calhoun S."/>
            <person name="Haridas S."/>
            <person name="Kuo A."/>
            <person name="Mondo S."/>
            <person name="Pangilinan J."/>
            <person name="Riley R."/>
            <person name="Labutti K."/>
            <person name="Andreopoulos B."/>
            <person name="Lipzen A."/>
            <person name="Chen C."/>
            <person name="Yanf M."/>
            <person name="Daum C."/>
            <person name="Ng V."/>
            <person name="Clum A."/>
            <person name="Ohm R."/>
            <person name="Martin F."/>
            <person name="Silar P."/>
            <person name="Natvig D."/>
            <person name="Lalanne C."/>
            <person name="Gautier V."/>
            <person name="Ament-Velasquez S.L."/>
            <person name="Kruys A."/>
            <person name="Hutchinson M.I."/>
            <person name="Powell A.J."/>
            <person name="Barry K."/>
            <person name="Miller A.N."/>
            <person name="Grigoriev I.V."/>
            <person name="Debuchy R."/>
            <person name="Gladieux P."/>
            <person name="Thoren M.H."/>
            <person name="Johannesson H."/>
        </authorList>
    </citation>
    <scope>NUCLEOTIDE SEQUENCE</scope>
    <source>
        <strain evidence="2">CBS 731.68</strain>
    </source>
</reference>
<dbReference type="RefSeq" id="XP_062647868.1">
    <property type="nucleotide sequence ID" value="XM_062789957.1"/>
</dbReference>
<proteinExistence type="predicted"/>
<comment type="caution">
    <text evidence="2">The sequence shown here is derived from an EMBL/GenBank/DDBJ whole genome shotgun (WGS) entry which is preliminary data.</text>
</comment>
<feature type="signal peptide" evidence="1">
    <location>
        <begin position="1"/>
        <end position="22"/>
    </location>
</feature>
<protein>
    <recommendedName>
        <fullName evidence="4">Secreted protein</fullName>
    </recommendedName>
</protein>
<keyword evidence="3" id="KW-1185">Reference proteome</keyword>
<evidence type="ECO:0008006" key="4">
    <source>
        <dbReference type="Google" id="ProtNLM"/>
    </source>
</evidence>
<evidence type="ECO:0000313" key="3">
    <source>
        <dbReference type="Proteomes" id="UP001302602"/>
    </source>
</evidence>
<gene>
    <name evidence="2" type="ORF">N657DRAFT_594627</name>
</gene>
<dbReference type="Proteomes" id="UP001302602">
    <property type="component" value="Unassembled WGS sequence"/>
</dbReference>
<organism evidence="2 3">
    <name type="scientific">Parathielavia appendiculata</name>
    <dbReference type="NCBI Taxonomy" id="2587402"/>
    <lineage>
        <taxon>Eukaryota</taxon>
        <taxon>Fungi</taxon>
        <taxon>Dikarya</taxon>
        <taxon>Ascomycota</taxon>
        <taxon>Pezizomycotina</taxon>
        <taxon>Sordariomycetes</taxon>
        <taxon>Sordariomycetidae</taxon>
        <taxon>Sordariales</taxon>
        <taxon>Chaetomiaceae</taxon>
        <taxon>Parathielavia</taxon>
    </lineage>
</organism>
<evidence type="ECO:0000313" key="2">
    <source>
        <dbReference type="EMBL" id="KAK4124097.1"/>
    </source>
</evidence>
<reference evidence="2" key="1">
    <citation type="journal article" date="2023" name="Mol. Phylogenet. Evol.">
        <title>Genome-scale phylogeny and comparative genomics of the fungal order Sordariales.</title>
        <authorList>
            <person name="Hensen N."/>
            <person name="Bonometti L."/>
            <person name="Westerberg I."/>
            <person name="Brannstrom I.O."/>
            <person name="Guillou S."/>
            <person name="Cros-Aarteil S."/>
            <person name="Calhoun S."/>
            <person name="Haridas S."/>
            <person name="Kuo A."/>
            <person name="Mondo S."/>
            <person name="Pangilinan J."/>
            <person name="Riley R."/>
            <person name="LaButti K."/>
            <person name="Andreopoulos B."/>
            <person name="Lipzen A."/>
            <person name="Chen C."/>
            <person name="Yan M."/>
            <person name="Daum C."/>
            <person name="Ng V."/>
            <person name="Clum A."/>
            <person name="Steindorff A."/>
            <person name="Ohm R.A."/>
            <person name="Martin F."/>
            <person name="Silar P."/>
            <person name="Natvig D.O."/>
            <person name="Lalanne C."/>
            <person name="Gautier V."/>
            <person name="Ament-Velasquez S.L."/>
            <person name="Kruys A."/>
            <person name="Hutchinson M.I."/>
            <person name="Powell A.J."/>
            <person name="Barry K."/>
            <person name="Miller A.N."/>
            <person name="Grigoriev I.V."/>
            <person name="Debuchy R."/>
            <person name="Gladieux P."/>
            <person name="Hiltunen Thoren M."/>
            <person name="Johannesson H."/>
        </authorList>
    </citation>
    <scope>NUCLEOTIDE SEQUENCE</scope>
    <source>
        <strain evidence="2">CBS 731.68</strain>
    </source>
</reference>
<sequence length="89" mass="9947">MRFVSTIVAAFLSLAAGSHAWAQDDRGVWIANNQFYDIRGAWVHESCTHMNTLDVLQPGEFCAFWIDGAGRKYEGRCNKDIPGQTLCLP</sequence>
<keyword evidence="1" id="KW-0732">Signal</keyword>